<dbReference type="PANTHER" id="PTHR36513">
    <property type="entry name" value="ABC TRANSMEMBRANE TYPE-1 DOMAIN-CONTAINING PROTEIN"/>
    <property type="match status" value="1"/>
</dbReference>
<dbReference type="EMBL" id="CABFWF030000008">
    <property type="protein sequence ID" value="CAD7030382.1"/>
    <property type="molecule type" value="Genomic_DNA"/>
</dbReference>
<dbReference type="InterPro" id="IPR014586">
    <property type="entry name" value="UCP033909"/>
</dbReference>
<dbReference type="RefSeq" id="WP_142592120.1">
    <property type="nucleotide sequence ID" value="NZ_CABFWF030000008.1"/>
</dbReference>
<dbReference type="Pfam" id="PF05990">
    <property type="entry name" value="DUF900"/>
    <property type="match status" value="1"/>
</dbReference>
<dbReference type="SUPFAM" id="SSF53474">
    <property type="entry name" value="alpha/beta-Hydrolases"/>
    <property type="match status" value="1"/>
</dbReference>
<dbReference type="GO" id="GO:0016787">
    <property type="term" value="F:hydrolase activity"/>
    <property type="evidence" value="ECO:0007669"/>
    <property type="project" value="UniProtKB-KW"/>
</dbReference>
<keyword evidence="2" id="KW-1185">Reference proteome</keyword>
<name>A0ABM8PHF9_9HYPH</name>
<dbReference type="InterPro" id="IPR010297">
    <property type="entry name" value="DUF900_hydrolase"/>
</dbReference>
<keyword evidence="1" id="KW-0378">Hydrolase</keyword>
<gene>
    <name evidence="1" type="ORF">REJC140_02825</name>
</gene>
<proteinExistence type="predicted"/>
<dbReference type="Proteomes" id="UP000606921">
    <property type="component" value="Unassembled WGS sequence"/>
</dbReference>
<protein>
    <submittedName>
        <fullName evidence="1">Alpha/beta hydrolase</fullName>
    </submittedName>
</protein>
<evidence type="ECO:0000313" key="1">
    <source>
        <dbReference type="EMBL" id="CAD7030382.1"/>
    </source>
</evidence>
<dbReference type="PANTHER" id="PTHR36513:SF1">
    <property type="entry name" value="TRANSMEMBRANE PROTEIN"/>
    <property type="match status" value="1"/>
</dbReference>
<sequence length="419" mass="45349">MTTGAALIPGRLQALLLPLLVAVSLSGCAGRAEGVLVPTADAATTPGTQVDMLVATTRSPSENPGILFSGERGTGLKITDIAVSIPPEANRKVGEVQWPKKLPADPTREFATARVLPVDKADARDWLVRHLPPSGRVLVFVHGFNNRYEDAVYRFAQIVHDSGTDVAPILFTWPSRASIFDYNYDKESTNYSRDALEEMLDAITDDPKVREVTVMAHSMGSWLTVEALRQMAIRDGRVAPKIQNVILASPDLDVDVFGQQYKALGPSRPDFTLFVSRDDRALQLSRRISGNIDRLGQIDPSVEPYRTQFEAAGISIIDLTALQSGDPLNHGKFAQSPQVVQLIGTRLLAGQTITDSNIGLGDRIGAVALGTAQTVGGVASATVNAPIAVFDANTRRNYDEQLRRVGRSFENTIISTIPQ</sequence>
<organism evidence="1 2">
    <name type="scientific">Pseudorhizobium endolithicum</name>
    <dbReference type="NCBI Taxonomy" id="1191678"/>
    <lineage>
        <taxon>Bacteria</taxon>
        <taxon>Pseudomonadati</taxon>
        <taxon>Pseudomonadota</taxon>
        <taxon>Alphaproteobacteria</taxon>
        <taxon>Hyphomicrobiales</taxon>
        <taxon>Rhizobiaceae</taxon>
        <taxon>Rhizobium/Agrobacterium group</taxon>
        <taxon>Pseudorhizobium</taxon>
    </lineage>
</organism>
<dbReference type="Gene3D" id="3.40.50.1820">
    <property type="entry name" value="alpha/beta hydrolase"/>
    <property type="match status" value="1"/>
</dbReference>
<dbReference type="PIRSF" id="PIRSF033909">
    <property type="entry name" value="UCP033909"/>
    <property type="match status" value="1"/>
</dbReference>
<accession>A0ABM8PHF9</accession>
<reference evidence="1 2" key="1">
    <citation type="submission" date="2020-11" db="EMBL/GenBank/DDBJ databases">
        <authorList>
            <person name="Lassalle F."/>
        </authorList>
    </citation>
    <scope>NUCLEOTIDE SEQUENCE [LARGE SCALE GENOMIC DNA]</scope>
    <source>
        <strain evidence="1 2">JC140</strain>
    </source>
</reference>
<evidence type="ECO:0000313" key="2">
    <source>
        <dbReference type="Proteomes" id="UP000606921"/>
    </source>
</evidence>
<dbReference type="InterPro" id="IPR029058">
    <property type="entry name" value="AB_hydrolase_fold"/>
</dbReference>
<comment type="caution">
    <text evidence="1">The sequence shown here is derived from an EMBL/GenBank/DDBJ whole genome shotgun (WGS) entry which is preliminary data.</text>
</comment>